<dbReference type="SUPFAM" id="SSF53474">
    <property type="entry name" value="alpha/beta-Hydrolases"/>
    <property type="match status" value="1"/>
</dbReference>
<feature type="active site" description="Nucleophile" evidence="7">
    <location>
        <position position="248"/>
    </location>
</feature>
<keyword evidence="4 8" id="KW-0479">Metal-binding</keyword>
<dbReference type="EMBL" id="CM004478">
    <property type="protein sequence ID" value="OCT71294.1"/>
    <property type="molecule type" value="Genomic_DNA"/>
</dbReference>
<dbReference type="InterPro" id="IPR016272">
    <property type="entry name" value="Lipase_LIPH"/>
</dbReference>
<dbReference type="InterPro" id="IPR002331">
    <property type="entry name" value="Lipase_panc"/>
</dbReference>
<feature type="binding site" evidence="8">
    <location>
        <position position="287"/>
    </location>
    <ligand>
        <name>Ca(2+)</name>
        <dbReference type="ChEBI" id="CHEBI:29108"/>
    </ligand>
</feature>
<dbReference type="SMART" id="SM00308">
    <property type="entry name" value="LH2"/>
    <property type="match status" value="1"/>
</dbReference>
<dbReference type="OMA" id="EPWVQGH"/>
<evidence type="ECO:0000256" key="7">
    <source>
        <dbReference type="PIRSR" id="PIRSR000865-1"/>
    </source>
</evidence>
<evidence type="ECO:0000256" key="9">
    <source>
        <dbReference type="PROSITE-ProRule" id="PRU00152"/>
    </source>
</evidence>
<dbReference type="FunFam" id="2.60.60.20:FF:000003">
    <property type="entry name" value="Triacylglycerol lipase"/>
    <property type="match status" value="1"/>
</dbReference>
<evidence type="ECO:0000259" key="12">
    <source>
        <dbReference type="PROSITE" id="PS50095"/>
    </source>
</evidence>
<keyword evidence="11" id="KW-0442">Lipid degradation</keyword>
<evidence type="ECO:0000256" key="11">
    <source>
        <dbReference type="RuleBase" id="RU362046"/>
    </source>
</evidence>
<keyword evidence="5 8" id="KW-0106">Calcium</keyword>
<comment type="subcellular location">
    <subcellularLocation>
        <location evidence="1 11">Secreted</location>
    </subcellularLocation>
</comment>
<feature type="active site" description="Charge relay system" evidence="7">
    <location>
        <position position="271"/>
    </location>
</feature>
<evidence type="ECO:0000313" key="14">
    <source>
        <dbReference type="Proteomes" id="UP000694892"/>
    </source>
</evidence>
<dbReference type="PROSITE" id="PS50095">
    <property type="entry name" value="PLAT"/>
    <property type="match status" value="1"/>
</dbReference>
<dbReference type="PIRSF" id="PIRSF000865">
    <property type="entry name" value="Lipoprotein_lipase_LIPH"/>
    <property type="match status" value="1"/>
</dbReference>
<name>A0A974CDJ7_XENLA</name>
<dbReference type="Pfam" id="PF00151">
    <property type="entry name" value="Lipase"/>
    <property type="match status" value="1"/>
</dbReference>
<dbReference type="SUPFAM" id="SSF49723">
    <property type="entry name" value="Lipase/lipooxygenase domain (PLAT/LH2 domain)"/>
    <property type="match status" value="1"/>
</dbReference>
<evidence type="ECO:0000256" key="2">
    <source>
        <dbReference type="ARBA" id="ARBA00010701"/>
    </source>
</evidence>
<dbReference type="Pfam" id="PF01477">
    <property type="entry name" value="PLAT"/>
    <property type="match status" value="1"/>
</dbReference>
<reference evidence="14" key="1">
    <citation type="journal article" date="2016" name="Nature">
        <title>Genome evolution in the allotetraploid frog Xenopus laevis.</title>
        <authorList>
            <person name="Session A.M."/>
            <person name="Uno Y."/>
            <person name="Kwon T."/>
            <person name="Chapman J.A."/>
            <person name="Toyoda A."/>
            <person name="Takahashi S."/>
            <person name="Fukui A."/>
            <person name="Hikosaka A."/>
            <person name="Suzuki A."/>
            <person name="Kondo M."/>
            <person name="van Heeringen S.J."/>
            <person name="Quigley I."/>
            <person name="Heinz S."/>
            <person name="Ogino H."/>
            <person name="Ochi H."/>
            <person name="Hellsten U."/>
            <person name="Lyons J.B."/>
            <person name="Simakov O."/>
            <person name="Putnam N."/>
            <person name="Stites J."/>
            <person name="Kuroki Y."/>
            <person name="Tanaka T."/>
            <person name="Michiue T."/>
            <person name="Watanabe M."/>
            <person name="Bogdanovic O."/>
            <person name="Lister R."/>
            <person name="Georgiou G."/>
            <person name="Paranjpe S.S."/>
            <person name="van Kruijsbergen I."/>
            <person name="Shu S."/>
            <person name="Carlson J."/>
            <person name="Kinoshita T."/>
            <person name="Ohta Y."/>
            <person name="Mawaribuchi S."/>
            <person name="Jenkins J."/>
            <person name="Grimwood J."/>
            <person name="Schmutz J."/>
            <person name="Mitros T."/>
            <person name="Mozaffari S.V."/>
            <person name="Suzuki Y."/>
            <person name="Haramoto Y."/>
            <person name="Yamamoto T.S."/>
            <person name="Takagi C."/>
            <person name="Heald R."/>
            <person name="Miller K."/>
            <person name="Haudenschild C."/>
            <person name="Kitzman J."/>
            <person name="Nakayama T."/>
            <person name="Izutsu Y."/>
            <person name="Robert J."/>
            <person name="Fortriede J."/>
            <person name="Burns K."/>
            <person name="Lotay V."/>
            <person name="Karimi K."/>
            <person name="Yasuoka Y."/>
            <person name="Dichmann D.S."/>
            <person name="Flajnik M.F."/>
            <person name="Houston D.W."/>
            <person name="Shendure J."/>
            <person name="DuPasquier L."/>
            <person name="Vize P.D."/>
            <person name="Zorn A.M."/>
            <person name="Ito M."/>
            <person name="Marcotte E.M."/>
            <person name="Wallingford J.B."/>
            <person name="Ito Y."/>
            <person name="Asashima M."/>
            <person name="Ueno N."/>
            <person name="Matsuda Y."/>
            <person name="Veenstra G.J."/>
            <person name="Fujiyama A."/>
            <person name="Harland R.M."/>
            <person name="Taira M."/>
            <person name="Rokhsar D.S."/>
        </authorList>
    </citation>
    <scope>NUCLEOTIDE SEQUENCE [LARGE SCALE GENOMIC DNA]</scope>
    <source>
        <strain evidence="14">J</strain>
    </source>
</reference>
<keyword evidence="6 9" id="KW-1015">Disulfide bond</keyword>
<feature type="disulfide bond" evidence="9">
    <location>
        <begin position="528"/>
        <end position="544"/>
    </location>
</feature>
<dbReference type="CDD" id="cd00707">
    <property type="entry name" value="Pancreat_lipase_like"/>
    <property type="match status" value="1"/>
</dbReference>
<keyword evidence="11" id="KW-0443">Lipid metabolism</keyword>
<dbReference type="PRINTS" id="PR00823">
    <property type="entry name" value="PANCLIPASE"/>
</dbReference>
<dbReference type="FunFam" id="3.40.50.1820:FF:000033">
    <property type="entry name" value="Pancreatic triacylglycerol lipase"/>
    <property type="match status" value="1"/>
</dbReference>
<feature type="binding site" evidence="8">
    <location>
        <position position="290"/>
    </location>
    <ligand>
        <name>Ca(2+)</name>
        <dbReference type="ChEBI" id="CHEBI:29108"/>
    </ligand>
</feature>
<dbReference type="GO" id="GO:0046872">
    <property type="term" value="F:metal ion binding"/>
    <property type="evidence" value="ECO:0007669"/>
    <property type="project" value="UniProtKB-KW"/>
</dbReference>
<dbReference type="AlphaFoldDB" id="A0A974CDJ7"/>
<dbReference type="InterPro" id="IPR029058">
    <property type="entry name" value="AB_hydrolase_fold"/>
</dbReference>
<dbReference type="Gene3D" id="3.40.50.1820">
    <property type="entry name" value="alpha/beta hydrolase"/>
    <property type="match status" value="1"/>
</dbReference>
<dbReference type="GO" id="GO:0016042">
    <property type="term" value="P:lipid catabolic process"/>
    <property type="evidence" value="ECO:0007669"/>
    <property type="project" value="UniProtKB-KW"/>
</dbReference>
<evidence type="ECO:0000256" key="10">
    <source>
        <dbReference type="RuleBase" id="RU004262"/>
    </source>
</evidence>
<comment type="similarity">
    <text evidence="2 10">Belongs to the AB hydrolase superfamily. Lipase family.</text>
</comment>
<evidence type="ECO:0000313" key="13">
    <source>
        <dbReference type="EMBL" id="OCT71294.1"/>
    </source>
</evidence>
<sequence>MLGLFIELKPGDWEMLMFSRRPSCRQREGIERKLMGTSSKRGTKPTPYSFGSIRDKNESGGAVAVRILTSDQFPKAKMISGLWLVALLLGAAKGGEVCYSRIGCFPDSVPWSGTVERPINHLPQSPEKINTRFLLFTQQNPNSFQEISAINPSTISSSNFRTNRKTRFIIHGFIDKGEESWLTDMCKTMLQVEDVNCFCVDWMGGSRTLYTQASNNIRVVGAEVAYFIDILSSTYGYSPANVHVIGHSLGAQAAGEAGKRRKGIGRITGLDPAEPYFQGTPTEVRLDPSDANFVDVIHTDAAPMIPNLGLGMSQLAGHLDFFPNGGEEMPGCKKNALSQIVDIDGIWQGTRDFVACNHLRSYKYYSNSILKRDGFVGYPSSTYNTFKTGSVFPCPSGGCPLMGHYADTYKGPITGGQKFFLNTGDEKDFARWRYRVTVQITSSSDVQGYFHVSLYGVNGNTRQYEIYKGTLKSGSSYTGFIDVESDVGILDKVKFVWNNNVINILLPTVGAQSISVQYGKDGRTYRFCGSGSVREEVLQTLNAC</sequence>
<evidence type="ECO:0000256" key="6">
    <source>
        <dbReference type="ARBA" id="ARBA00023157"/>
    </source>
</evidence>
<proteinExistence type="inferred from homology"/>
<keyword evidence="3 11" id="KW-0964">Secreted</keyword>
<dbReference type="InterPro" id="IPR001024">
    <property type="entry name" value="PLAT/LH2_dom"/>
</dbReference>
<comment type="catalytic activity">
    <reaction evidence="11">
        <text>a triacylglycerol + H2O = a diacylglycerol + a fatty acid + H(+)</text>
        <dbReference type="Rhea" id="RHEA:12044"/>
        <dbReference type="ChEBI" id="CHEBI:15377"/>
        <dbReference type="ChEBI" id="CHEBI:15378"/>
        <dbReference type="ChEBI" id="CHEBI:17855"/>
        <dbReference type="ChEBI" id="CHEBI:18035"/>
        <dbReference type="ChEBI" id="CHEBI:28868"/>
        <dbReference type="EC" id="3.1.1.3"/>
    </reaction>
</comment>
<gene>
    <name evidence="13" type="ORF">XELAEV_18034272mg</name>
</gene>
<evidence type="ECO:0000256" key="8">
    <source>
        <dbReference type="PIRSR" id="PIRSR000865-2"/>
    </source>
</evidence>
<evidence type="ECO:0000256" key="5">
    <source>
        <dbReference type="ARBA" id="ARBA00022837"/>
    </source>
</evidence>
<accession>A0A974CDJ7</accession>
<evidence type="ECO:0000256" key="3">
    <source>
        <dbReference type="ARBA" id="ARBA00022525"/>
    </source>
</evidence>
<dbReference type="InterPro" id="IPR000734">
    <property type="entry name" value="TAG_lipase"/>
</dbReference>
<protein>
    <recommendedName>
        <fullName evidence="11">Triacylglycerol lipase</fullName>
        <ecNumber evidence="11">3.1.1.3</ecNumber>
    </recommendedName>
    <alternativeName>
        <fullName evidence="11">Pancreatic lipase</fullName>
    </alternativeName>
</protein>
<dbReference type="InterPro" id="IPR033906">
    <property type="entry name" value="Lipase_N"/>
</dbReference>
<feature type="active site" description="Charge relay system" evidence="7">
    <location>
        <position position="358"/>
    </location>
</feature>
<dbReference type="PANTHER" id="PTHR11610">
    <property type="entry name" value="LIPASE"/>
    <property type="match status" value="1"/>
</dbReference>
<dbReference type="InterPro" id="IPR036392">
    <property type="entry name" value="PLAT/LH2_dom_sf"/>
</dbReference>
<dbReference type="PANTHER" id="PTHR11610:SF191">
    <property type="entry name" value="TRIACYLGLYCEROL LIPASE"/>
    <property type="match status" value="1"/>
</dbReference>
<dbReference type="InterPro" id="IPR013818">
    <property type="entry name" value="Lipase"/>
</dbReference>
<feature type="binding site" evidence="8">
    <location>
        <position position="285"/>
    </location>
    <ligand>
        <name>Ca(2+)</name>
        <dbReference type="ChEBI" id="CHEBI:29108"/>
    </ligand>
</feature>
<dbReference type="CDD" id="cd01759">
    <property type="entry name" value="PLAT_PL"/>
    <property type="match status" value="1"/>
</dbReference>
<dbReference type="GO" id="GO:0005615">
    <property type="term" value="C:extracellular space"/>
    <property type="evidence" value="ECO:0007669"/>
    <property type="project" value="TreeGrafter"/>
</dbReference>
<dbReference type="GO" id="GO:0004465">
    <property type="term" value="F:lipoprotein lipase activity"/>
    <property type="evidence" value="ECO:0007669"/>
    <property type="project" value="TreeGrafter"/>
</dbReference>
<dbReference type="Proteomes" id="UP000694892">
    <property type="component" value="Chromosome 7L"/>
</dbReference>
<dbReference type="Gene3D" id="2.60.60.20">
    <property type="entry name" value="PLAT/LH2 domain"/>
    <property type="match status" value="1"/>
</dbReference>
<organism evidence="13 14">
    <name type="scientific">Xenopus laevis</name>
    <name type="common">African clawed frog</name>
    <dbReference type="NCBI Taxonomy" id="8355"/>
    <lineage>
        <taxon>Eukaryota</taxon>
        <taxon>Metazoa</taxon>
        <taxon>Chordata</taxon>
        <taxon>Craniata</taxon>
        <taxon>Vertebrata</taxon>
        <taxon>Euteleostomi</taxon>
        <taxon>Amphibia</taxon>
        <taxon>Batrachia</taxon>
        <taxon>Anura</taxon>
        <taxon>Pipoidea</taxon>
        <taxon>Pipidae</taxon>
        <taxon>Xenopodinae</taxon>
        <taxon>Xenopus</taxon>
        <taxon>Xenopus</taxon>
    </lineage>
</organism>
<evidence type="ECO:0000256" key="4">
    <source>
        <dbReference type="ARBA" id="ARBA00022723"/>
    </source>
</evidence>
<dbReference type="PRINTS" id="PR00821">
    <property type="entry name" value="TAGLIPASE"/>
</dbReference>
<feature type="domain" description="PLAT" evidence="12">
    <location>
        <begin position="432"/>
        <end position="544"/>
    </location>
</feature>
<evidence type="ECO:0000256" key="1">
    <source>
        <dbReference type="ARBA" id="ARBA00004613"/>
    </source>
</evidence>
<dbReference type="EC" id="3.1.1.3" evidence="11"/>